<dbReference type="Proteomes" id="UP001152531">
    <property type="component" value="Unassembled WGS sequence"/>
</dbReference>
<gene>
    <name evidence="1" type="ORF">CLIB1444_05S00452</name>
</gene>
<evidence type="ECO:0000313" key="1">
    <source>
        <dbReference type="EMBL" id="CAH6720958.1"/>
    </source>
</evidence>
<keyword evidence="2" id="KW-1185">Reference proteome</keyword>
<dbReference type="EMBL" id="CALSDN010000005">
    <property type="protein sequence ID" value="CAH6720958.1"/>
    <property type="molecule type" value="Genomic_DNA"/>
</dbReference>
<comment type="caution">
    <text evidence="1">The sequence shown here is derived from an EMBL/GenBank/DDBJ whole genome shotgun (WGS) entry which is preliminary data.</text>
</comment>
<protein>
    <submittedName>
        <fullName evidence="1">Uncharacterized protein</fullName>
    </submittedName>
</protein>
<evidence type="ECO:0000313" key="2">
    <source>
        <dbReference type="Proteomes" id="UP001152531"/>
    </source>
</evidence>
<proteinExistence type="predicted"/>
<sequence length="564" mass="65711">MSIDEDNTNIENEILRLAVPNISGLDLLNGGNLSSLEDLDILLFHINSSQTINQAYFPSTISLHVILTLATRLPQLNWSKEAHEHEIVKLAVEQEVVHGYTSMITFKDRSHRILSRYLQHLQQCFERNGNLDDSELFEQLRFIFKEMISQHGSKKKVRNKTHKRKDSSEHEIVLISDSEEDITLKPITKQPSLKNEQNSPTSAMKNAQLLMDRFGDSKSRKRRKKEIPTQNTKIFDDHLITHKLNPLLNDGYSLWHLIEWTFWCCKRSKIEEISKDITLDGFHESYVNYQRFVEWCLDFLILDFEILINRYRHQLEPSRTSGEDKFNSPKFRMDKVMAKEKNLLYLLIGYKSGGDRHKDIVDICLYGLVEGERVNRNPVYGRERQLLDEKYFTRMGDLNRDQRGSMSLRTKILFTVYRASTYYSSDSVTRKDISSDQTLNFVSHIDGNNSTYGLIKLIADKMVEIDSRINEIFFKSLVQLALDEDCSIHSVEFLFMTLAFVVSEQNTEVDLNEAYESLFKLRKASHEVKVREKLTDFLESQVIGRDSAAYFELIAEELKDSIDT</sequence>
<accession>A0ACA9Y7S6</accession>
<name>A0ACA9Y7S6_9ASCO</name>
<reference evidence="1" key="1">
    <citation type="submission" date="2022-06" db="EMBL/GenBank/DDBJ databases">
        <authorList>
            <person name="Legras J.-L."/>
            <person name="Devillers H."/>
            <person name="Grondin C."/>
        </authorList>
    </citation>
    <scope>NUCLEOTIDE SEQUENCE</scope>
    <source>
        <strain evidence="1">CLIB 1444</strain>
    </source>
</reference>
<organism evidence="1 2">
    <name type="scientific">[Candida] jaroonii</name>
    <dbReference type="NCBI Taxonomy" id="467808"/>
    <lineage>
        <taxon>Eukaryota</taxon>
        <taxon>Fungi</taxon>
        <taxon>Dikarya</taxon>
        <taxon>Ascomycota</taxon>
        <taxon>Saccharomycotina</taxon>
        <taxon>Pichiomycetes</taxon>
        <taxon>Debaryomycetaceae</taxon>
        <taxon>Yamadazyma</taxon>
    </lineage>
</organism>